<feature type="region of interest" description="Disordered" evidence="1">
    <location>
        <begin position="33"/>
        <end position="55"/>
    </location>
</feature>
<feature type="chain" id="PRO_5047550513" description="Fimbrial biogenesis outer membrane usher protein" evidence="2">
    <location>
        <begin position="28"/>
        <end position="846"/>
    </location>
</feature>
<sequence>MRGARIRGTASRLALIAAMLAASTAAAQEGQAEEGQAVAASQTAGAAQPRPNINPYDRDIAMTVPLNFNSRVLGEMPVLLTRDDRFIVESAGFQRLIDPLLTPEAQAELAARLEGVESFAPEEINTTGIRLEYDPDQLAVLVLRIDPTKRSVESLFQGGRPDDPGVAPEDFSAYLNTNMLVQRRNSTGEVGTPSLYLNGAMRFRNLVFETDVQGREDLLTGDYEVDRRYARFVYDQPEAFRRWYLGDLDPETRGRQGYVQMGGVGVARQRQRFESFRNNVLAGGRQLVLQEASTVRVLRNGVFVREFRLDPGQYDLSNLPLETGSNDVQLEIQNESGRMETVSYSAYLDAIDLEPGDYEYGAYLGVTNSGLFGTPDYSDGELAFTGYWRKAFENRPALGIGLQASEEVQNLTGQTQVILKNGARARLDLSVSNSDYGQGYAYALSYDLAVDRGDTYDSWTFVADYTSEDYSSLGNASGQNPISWIFTGAYSHRFSADWLANATASYRMSRSTFMDDSYTLSATTTYRVTPAWGLQFGTEYTDYGNRFGTTRDGFGFTIALIWSPRYDRRGEARYNSARNSGSMRFQQSSENRVGSWGYSVQSTYDDGPGTVSGQLDYVGNRFDASLSHTAFGESFSSISDEQVTTLRIGSSIATTGGRAAIGRNIYDSFAIVYPHETLGDHPVIVGESFQGGAYTSRSGALGPALSNTLTSYVNQSVRYDVLDVPLGYDVGDGVLRVRPAYKSGYSIQVGSDAFVSALGRIVGNGGRPAALLSGRVRPADEPNAEPELFFTNSVGRFAVQKLKPGKTYRVELFTSPAAGFEFTVPADNEGLLDMQTVTLPIDVPEE</sequence>
<proteinExistence type="predicted"/>
<reference evidence="3 4" key="1">
    <citation type="submission" date="2024-02" db="EMBL/GenBank/DDBJ databases">
        <title>Distribution and functional of Brevundimonas-related endobacteria within Verticillium dahliae.</title>
        <authorList>
            <person name="Zeng H."/>
        </authorList>
    </citation>
    <scope>NUCLEOTIDE SEQUENCE [LARGE SCALE GENOMIC DNA]</scope>
    <source>
        <strain evidence="3 4">TRM 44200</strain>
    </source>
</reference>
<accession>A0ABZ2IEF0</accession>
<name>A0ABZ2IEF0_9CAUL</name>
<dbReference type="Gene3D" id="2.60.40.3110">
    <property type="match status" value="1"/>
</dbReference>
<feature type="signal peptide" evidence="2">
    <location>
        <begin position="1"/>
        <end position="27"/>
    </location>
</feature>
<evidence type="ECO:0000313" key="4">
    <source>
        <dbReference type="Proteomes" id="UP001363460"/>
    </source>
</evidence>
<gene>
    <name evidence="3" type="ORF">V8J38_05890</name>
</gene>
<dbReference type="InterPro" id="IPR000015">
    <property type="entry name" value="Fimb_usher"/>
</dbReference>
<feature type="compositionally biased region" description="Low complexity" evidence="1">
    <location>
        <begin position="33"/>
        <end position="48"/>
    </location>
</feature>
<evidence type="ECO:0000256" key="1">
    <source>
        <dbReference type="SAM" id="MobiDB-lite"/>
    </source>
</evidence>
<evidence type="ECO:0000256" key="2">
    <source>
        <dbReference type="SAM" id="SignalP"/>
    </source>
</evidence>
<keyword evidence="4" id="KW-1185">Reference proteome</keyword>
<keyword evidence="2" id="KW-0732">Signal</keyword>
<dbReference type="PANTHER" id="PTHR30451">
    <property type="entry name" value="OUTER MEMBRANE USHER PROTEIN"/>
    <property type="match status" value="1"/>
</dbReference>
<dbReference type="Proteomes" id="UP001363460">
    <property type="component" value="Chromosome"/>
</dbReference>
<protein>
    <recommendedName>
        <fullName evidence="5">Fimbrial biogenesis outer membrane usher protein</fullName>
    </recommendedName>
</protein>
<organism evidence="3 4">
    <name type="scientific">Brevundimonas olei</name>
    <dbReference type="NCBI Taxonomy" id="657642"/>
    <lineage>
        <taxon>Bacteria</taxon>
        <taxon>Pseudomonadati</taxon>
        <taxon>Pseudomonadota</taxon>
        <taxon>Alphaproteobacteria</taxon>
        <taxon>Caulobacterales</taxon>
        <taxon>Caulobacteraceae</taxon>
        <taxon>Brevundimonas</taxon>
    </lineage>
</organism>
<dbReference type="RefSeq" id="WP_338578267.1">
    <property type="nucleotide sequence ID" value="NZ_CP146369.1"/>
</dbReference>
<evidence type="ECO:0000313" key="3">
    <source>
        <dbReference type="EMBL" id="WWT55967.1"/>
    </source>
</evidence>
<dbReference type="PANTHER" id="PTHR30451:SF5">
    <property type="entry name" value="SLR0019 PROTEIN"/>
    <property type="match status" value="1"/>
</dbReference>
<dbReference type="EMBL" id="CP146369">
    <property type="protein sequence ID" value="WWT55967.1"/>
    <property type="molecule type" value="Genomic_DNA"/>
</dbReference>
<evidence type="ECO:0008006" key="5">
    <source>
        <dbReference type="Google" id="ProtNLM"/>
    </source>
</evidence>